<dbReference type="EMBL" id="JADYXP020000022">
    <property type="protein sequence ID" value="KAL0102923.1"/>
    <property type="molecule type" value="Genomic_DNA"/>
</dbReference>
<sequence length="62" mass="7274">MIGDLLPIQKTQFQTTKKNRVTHQSASPMSFSGRRLINKNCATYFSWTFNLNRKEKKTIVIR</sequence>
<name>A0AAW2EJK3_9HYME</name>
<accession>A0AAW2EJK3</accession>
<evidence type="ECO:0000313" key="2">
    <source>
        <dbReference type="Proteomes" id="UP001430953"/>
    </source>
</evidence>
<organism evidence="1 2">
    <name type="scientific">Cardiocondyla obscurior</name>
    <dbReference type="NCBI Taxonomy" id="286306"/>
    <lineage>
        <taxon>Eukaryota</taxon>
        <taxon>Metazoa</taxon>
        <taxon>Ecdysozoa</taxon>
        <taxon>Arthropoda</taxon>
        <taxon>Hexapoda</taxon>
        <taxon>Insecta</taxon>
        <taxon>Pterygota</taxon>
        <taxon>Neoptera</taxon>
        <taxon>Endopterygota</taxon>
        <taxon>Hymenoptera</taxon>
        <taxon>Apocrita</taxon>
        <taxon>Aculeata</taxon>
        <taxon>Formicoidea</taxon>
        <taxon>Formicidae</taxon>
        <taxon>Myrmicinae</taxon>
        <taxon>Cardiocondyla</taxon>
    </lineage>
</organism>
<protein>
    <submittedName>
        <fullName evidence="1">Uncharacterized protein</fullName>
    </submittedName>
</protein>
<reference evidence="1 2" key="1">
    <citation type="submission" date="2023-03" db="EMBL/GenBank/DDBJ databases">
        <title>High recombination rates correlate with genetic variation in Cardiocondyla obscurior ants.</title>
        <authorList>
            <person name="Errbii M."/>
        </authorList>
    </citation>
    <scope>NUCLEOTIDE SEQUENCE [LARGE SCALE GENOMIC DNA]</scope>
    <source>
        <strain evidence="1">Alpha-2009</strain>
        <tissue evidence="1">Whole body</tissue>
    </source>
</reference>
<dbReference type="AlphaFoldDB" id="A0AAW2EJK3"/>
<keyword evidence="2" id="KW-1185">Reference proteome</keyword>
<comment type="caution">
    <text evidence="1">The sequence shown here is derived from an EMBL/GenBank/DDBJ whole genome shotgun (WGS) entry which is preliminary data.</text>
</comment>
<proteinExistence type="predicted"/>
<dbReference type="Proteomes" id="UP001430953">
    <property type="component" value="Unassembled WGS sequence"/>
</dbReference>
<evidence type="ECO:0000313" key="1">
    <source>
        <dbReference type="EMBL" id="KAL0102923.1"/>
    </source>
</evidence>
<gene>
    <name evidence="1" type="ORF">PUN28_018311</name>
</gene>